<keyword evidence="3" id="KW-1185">Reference proteome</keyword>
<dbReference type="EMBL" id="JABSTV010001248">
    <property type="protein sequence ID" value="KAH7969669.1"/>
    <property type="molecule type" value="Genomic_DNA"/>
</dbReference>
<sequence>MAELASIRHSRKRYSDKFDKYYTDKGEQMNKIYNLGPVVHDKAQCIEFARQYKKDFLTDRKYDNIRRAFYLGMFKLVCEHSYASRYELWFGRLTPLIVSTMGYSGLAFYRSLCTCVCADNIGDDVTIPFERCIQYMYERSLTHDENGNPLPVVLPRTIYRLSKEPPFVMTEDDIAMSQHILNVYTKKRYNFVPTFVDYVLYSAMTGKCTLLPDPNSDKYDTSVCNKELGIHQTENIINMVLPMQELLFKNIIRNMFQSSGTVDIFFKLHDSLGNIINQQRHIKIDANVADMVAYQRDMSSDYLVYSNGKTYDCRLGKFVDWHESQLCMHHAELDPELGLGETIEHYSIEVHPLRGGRDYLRKMLRDFVMYVHDLLNSEYFARFTEYDMFAELHKEQSRLSRMPQNHPMRSAQEEYVGSLEKKSEQQVFIGMCRMHPTDLVIEALKKPPHSPEYMEVFNDGCTYHEVMSFLNANPDVYEDVMNRLKFGGDEDDDGGPVVFVKRSVTYEEKVWAIFDDLFGCRKNSMIVMKFLALAMRNGNNGRHILYLHGEAANGKSLFMNIVSASLDATFRDINTDVRYLLVSEMPVLDIGNRGVRLLKRFTGNDVVTMRAPYTMKNREFRNKAKIIATSNEIPYFKDSETAEITRFLIMPMRSFFMTSKSALRTVLLGKEINTRAQSMLFNIPDPVYPKIYMNYVEQCNNRANVMFANNELNALRTLLTEDVSIFVDHKETLVRHVPVCRYMHGDKNLLNMSVIEKLSAGLVRIITNYIIPSMNGITDDTVVHCMREFDKHIMSTHRALKTYKSVMVALLVAKIVKVRHPRMFVEVEKLRESLRNDVSTVLRTCTADMYGSFYTNTKAIAPESNVAYYLETQAQFVKTLTLLGFNVSAYRGMSNRAEQGTKVLYGYVTREEYNSFVNKGFEDKILFDAIVDDSHIKQYESVYKDVQDQDKFTRQHFMKPLVGDSSSDYGTHYVRPKVSEINSSIQKLRSAEN</sequence>
<feature type="domain" description="Virulence-associated protein E-like" evidence="1">
    <location>
        <begin position="507"/>
        <end position="652"/>
    </location>
</feature>
<dbReference type="AlphaFoldDB" id="A0A9D4Q7B9"/>
<evidence type="ECO:0000313" key="3">
    <source>
        <dbReference type="Proteomes" id="UP000821837"/>
    </source>
</evidence>
<dbReference type="SUPFAM" id="SSF52540">
    <property type="entry name" value="P-loop containing nucleoside triphosphate hydrolases"/>
    <property type="match status" value="1"/>
</dbReference>
<dbReference type="Proteomes" id="UP000821837">
    <property type="component" value="Unassembled WGS sequence"/>
</dbReference>
<evidence type="ECO:0000313" key="2">
    <source>
        <dbReference type="EMBL" id="KAH7969669.1"/>
    </source>
</evidence>
<reference evidence="2" key="2">
    <citation type="submission" date="2021-09" db="EMBL/GenBank/DDBJ databases">
        <authorList>
            <person name="Jia N."/>
            <person name="Wang J."/>
            <person name="Shi W."/>
            <person name="Du L."/>
            <person name="Sun Y."/>
            <person name="Zhan W."/>
            <person name="Jiang J."/>
            <person name="Wang Q."/>
            <person name="Zhang B."/>
            <person name="Ji P."/>
            <person name="Sakyi L.B."/>
            <person name="Cui X."/>
            <person name="Yuan T."/>
            <person name="Jiang B."/>
            <person name="Yang W."/>
            <person name="Lam T.T.-Y."/>
            <person name="Chang Q."/>
            <person name="Ding S."/>
            <person name="Wang X."/>
            <person name="Zhu J."/>
            <person name="Ruan X."/>
            <person name="Zhao L."/>
            <person name="Wei J."/>
            <person name="Que T."/>
            <person name="Du C."/>
            <person name="Cheng J."/>
            <person name="Dai P."/>
            <person name="Han X."/>
            <person name="Huang E."/>
            <person name="Gao Y."/>
            <person name="Liu J."/>
            <person name="Shao H."/>
            <person name="Ye R."/>
            <person name="Li L."/>
            <person name="Wei W."/>
            <person name="Wang X."/>
            <person name="Wang C."/>
            <person name="Huo Q."/>
            <person name="Li W."/>
            <person name="Guo W."/>
            <person name="Chen H."/>
            <person name="Chen S."/>
            <person name="Zhou L."/>
            <person name="Zhou L."/>
            <person name="Ni X."/>
            <person name="Tian J."/>
            <person name="Zhou Y."/>
            <person name="Sheng Y."/>
            <person name="Liu T."/>
            <person name="Pan Y."/>
            <person name="Xia L."/>
            <person name="Li J."/>
            <person name="Zhao F."/>
            <person name="Cao W."/>
        </authorList>
    </citation>
    <scope>NUCLEOTIDE SEQUENCE</scope>
    <source>
        <strain evidence="2">Rsan-2018</strain>
        <tissue evidence="2">Larvae</tissue>
    </source>
</reference>
<name>A0A9D4Q7B9_RHISA</name>
<comment type="caution">
    <text evidence="2">The sequence shown here is derived from an EMBL/GenBank/DDBJ whole genome shotgun (WGS) entry which is preliminary data.</text>
</comment>
<evidence type="ECO:0000259" key="1">
    <source>
        <dbReference type="Pfam" id="PF05272"/>
    </source>
</evidence>
<gene>
    <name evidence="2" type="ORF">HPB52_020999</name>
</gene>
<proteinExistence type="predicted"/>
<dbReference type="InterPro" id="IPR007936">
    <property type="entry name" value="VapE-like_dom"/>
</dbReference>
<accession>A0A9D4Q7B9</accession>
<organism evidence="2 3">
    <name type="scientific">Rhipicephalus sanguineus</name>
    <name type="common">Brown dog tick</name>
    <name type="synonym">Ixodes sanguineus</name>
    <dbReference type="NCBI Taxonomy" id="34632"/>
    <lineage>
        <taxon>Eukaryota</taxon>
        <taxon>Metazoa</taxon>
        <taxon>Ecdysozoa</taxon>
        <taxon>Arthropoda</taxon>
        <taxon>Chelicerata</taxon>
        <taxon>Arachnida</taxon>
        <taxon>Acari</taxon>
        <taxon>Parasitiformes</taxon>
        <taxon>Ixodida</taxon>
        <taxon>Ixodoidea</taxon>
        <taxon>Ixodidae</taxon>
        <taxon>Rhipicephalinae</taxon>
        <taxon>Rhipicephalus</taxon>
        <taxon>Rhipicephalus</taxon>
    </lineage>
</organism>
<reference evidence="2" key="1">
    <citation type="journal article" date="2020" name="Cell">
        <title>Large-Scale Comparative Analyses of Tick Genomes Elucidate Their Genetic Diversity and Vector Capacities.</title>
        <authorList>
            <consortium name="Tick Genome and Microbiome Consortium (TIGMIC)"/>
            <person name="Jia N."/>
            <person name="Wang J."/>
            <person name="Shi W."/>
            <person name="Du L."/>
            <person name="Sun Y."/>
            <person name="Zhan W."/>
            <person name="Jiang J.F."/>
            <person name="Wang Q."/>
            <person name="Zhang B."/>
            <person name="Ji P."/>
            <person name="Bell-Sakyi L."/>
            <person name="Cui X.M."/>
            <person name="Yuan T.T."/>
            <person name="Jiang B.G."/>
            <person name="Yang W.F."/>
            <person name="Lam T.T."/>
            <person name="Chang Q.C."/>
            <person name="Ding S.J."/>
            <person name="Wang X.J."/>
            <person name="Zhu J.G."/>
            <person name="Ruan X.D."/>
            <person name="Zhao L."/>
            <person name="Wei J.T."/>
            <person name="Ye R.Z."/>
            <person name="Que T.C."/>
            <person name="Du C.H."/>
            <person name="Zhou Y.H."/>
            <person name="Cheng J.X."/>
            <person name="Dai P.F."/>
            <person name="Guo W.B."/>
            <person name="Han X.H."/>
            <person name="Huang E.J."/>
            <person name="Li L.F."/>
            <person name="Wei W."/>
            <person name="Gao Y.C."/>
            <person name="Liu J.Z."/>
            <person name="Shao H.Z."/>
            <person name="Wang X."/>
            <person name="Wang C.C."/>
            <person name="Yang T.C."/>
            <person name="Huo Q.B."/>
            <person name="Li W."/>
            <person name="Chen H.Y."/>
            <person name="Chen S.E."/>
            <person name="Zhou L.G."/>
            <person name="Ni X.B."/>
            <person name="Tian J.H."/>
            <person name="Sheng Y."/>
            <person name="Liu T."/>
            <person name="Pan Y.S."/>
            <person name="Xia L.Y."/>
            <person name="Li J."/>
            <person name="Zhao F."/>
            <person name="Cao W.C."/>
        </authorList>
    </citation>
    <scope>NUCLEOTIDE SEQUENCE</scope>
    <source>
        <strain evidence="2">Rsan-2018</strain>
    </source>
</reference>
<protein>
    <recommendedName>
        <fullName evidence="1">Virulence-associated protein E-like domain-containing protein</fullName>
    </recommendedName>
</protein>
<dbReference type="InterPro" id="IPR027417">
    <property type="entry name" value="P-loop_NTPase"/>
</dbReference>
<dbReference type="Pfam" id="PF05272">
    <property type="entry name" value="VapE-like_dom"/>
    <property type="match status" value="1"/>
</dbReference>